<comment type="caution">
    <text evidence="5">The sequence shown here is derived from an EMBL/GenBank/DDBJ whole genome shotgun (WGS) entry which is preliminary data.</text>
</comment>
<sequence length="596" mass="65772">MTAPDERRGWSRAAAVSWRLLFPAIAIAAVVLGYRGMGTLLAGQDEFANNLWDRLYYTLQLFVLGAPPLDEGGTLPASLQAARFLAPAVTIYAVVETVRLLFATELTRLRARRSRGHAIVCGDSMVADALTARLAEGGRRVVRVVRPEERAGGRRGMLVVPGDSTRTGLLRGAGIHRAESLYVCSGDTARNLSVVLAVAGVERKGPLRVHVQVDDPELCLALQARRLGRREEDRLAVNFFNWHERAAHALLSDRLPPMHPDRPTRVMVIGASWFARTLIVELARTWRIRAAGHPLEVIVVDAHAWEAVHRLQRLYPFVGEVCRLVTRNRDVASLLDGDLPDAPSDRVYICCDNEEVGLKIALTMDHFWRGGPRSVIVRLGQLGGLAQAFHGPGERLLDPVSGTLDMFDALRAGTDLTLTEDSLTERLARTIHERYLRQQLAAGASLGATPALRPWDRLAADLRAANRAQAADIGAKLNEVGCALAPNPVWGDPDVLTGEMLEQLARHEHERWCAFKESTGWRYGPERDELNRRHPDLVDWNRLSETARAKDFDAVKQLPELLADAGFRIVRVRPDPPAIPAPRVAGDNQDLTTLPG</sequence>
<dbReference type="Proteomes" id="UP000239209">
    <property type="component" value="Unassembled WGS sequence"/>
</dbReference>
<dbReference type="InterPro" id="IPR050721">
    <property type="entry name" value="Trk_Ktr_HKT_K-transport"/>
</dbReference>
<dbReference type="Gene3D" id="3.40.50.720">
    <property type="entry name" value="NAD(P)-binding Rossmann-like Domain"/>
    <property type="match status" value="1"/>
</dbReference>
<dbReference type="RefSeq" id="WP_106126971.1">
    <property type="nucleotide sequence ID" value="NZ_PVZG01000006.1"/>
</dbReference>
<protein>
    <submittedName>
        <fullName evidence="5">TrkA family protein</fullName>
    </submittedName>
</protein>
<accession>A0A2T0S7M1</accession>
<dbReference type="Pfam" id="PF02026">
    <property type="entry name" value="RyR"/>
    <property type="match status" value="1"/>
</dbReference>
<feature type="domain" description="Ryanodine receptor Ryr" evidence="3">
    <location>
        <begin position="499"/>
        <end position="569"/>
    </location>
</feature>
<evidence type="ECO:0000256" key="2">
    <source>
        <dbReference type="SAM" id="Phobius"/>
    </source>
</evidence>
<gene>
    <name evidence="5" type="ORF">CLV70_10620</name>
</gene>
<evidence type="ECO:0000259" key="3">
    <source>
        <dbReference type="Pfam" id="PF02026"/>
    </source>
</evidence>
<keyword evidence="2" id="KW-1133">Transmembrane helix</keyword>
<dbReference type="OrthoDB" id="4228364at2"/>
<name>A0A2T0S7M1_9ACTN</name>
<dbReference type="EMBL" id="PVZG01000006">
    <property type="protein sequence ID" value="PRY29303.1"/>
    <property type="molecule type" value="Genomic_DNA"/>
</dbReference>
<dbReference type="AlphaFoldDB" id="A0A2T0S7M1"/>
<proteinExistence type="predicted"/>
<evidence type="ECO:0000256" key="1">
    <source>
        <dbReference type="SAM" id="MobiDB-lite"/>
    </source>
</evidence>
<keyword evidence="2" id="KW-0472">Membrane</keyword>
<dbReference type="InterPro" id="IPR003032">
    <property type="entry name" value="Ryanodine_rcpt"/>
</dbReference>
<keyword evidence="6" id="KW-1185">Reference proteome</keyword>
<evidence type="ECO:0000313" key="5">
    <source>
        <dbReference type="EMBL" id="PRY29303.1"/>
    </source>
</evidence>
<organism evidence="5 6">
    <name type="scientific">Pseudosporangium ferrugineum</name>
    <dbReference type="NCBI Taxonomy" id="439699"/>
    <lineage>
        <taxon>Bacteria</taxon>
        <taxon>Bacillati</taxon>
        <taxon>Actinomycetota</taxon>
        <taxon>Actinomycetes</taxon>
        <taxon>Micromonosporales</taxon>
        <taxon>Micromonosporaceae</taxon>
        <taxon>Pseudosporangium</taxon>
    </lineage>
</organism>
<dbReference type="Pfam" id="PF02254">
    <property type="entry name" value="TrkA_N"/>
    <property type="match status" value="1"/>
</dbReference>
<evidence type="ECO:0000259" key="4">
    <source>
        <dbReference type="Pfam" id="PF02254"/>
    </source>
</evidence>
<dbReference type="InterPro" id="IPR036291">
    <property type="entry name" value="NAD(P)-bd_dom_sf"/>
</dbReference>
<feature type="transmembrane region" description="Helical" evidence="2">
    <location>
        <begin position="20"/>
        <end position="37"/>
    </location>
</feature>
<feature type="domain" description="RCK N-terminal" evidence="4">
    <location>
        <begin position="119"/>
        <end position="219"/>
    </location>
</feature>
<dbReference type="PANTHER" id="PTHR43833">
    <property type="entry name" value="POTASSIUM CHANNEL PROTEIN 2-RELATED-RELATED"/>
    <property type="match status" value="1"/>
</dbReference>
<feature type="region of interest" description="Disordered" evidence="1">
    <location>
        <begin position="576"/>
        <end position="596"/>
    </location>
</feature>
<dbReference type="Gene3D" id="6.20.350.10">
    <property type="match status" value="2"/>
</dbReference>
<evidence type="ECO:0000313" key="6">
    <source>
        <dbReference type="Proteomes" id="UP000239209"/>
    </source>
</evidence>
<keyword evidence="2" id="KW-0812">Transmembrane</keyword>
<dbReference type="GO" id="GO:0006813">
    <property type="term" value="P:potassium ion transport"/>
    <property type="evidence" value="ECO:0007669"/>
    <property type="project" value="InterPro"/>
</dbReference>
<dbReference type="SUPFAM" id="SSF51735">
    <property type="entry name" value="NAD(P)-binding Rossmann-fold domains"/>
    <property type="match status" value="1"/>
</dbReference>
<reference evidence="5 6" key="1">
    <citation type="submission" date="2018-03" db="EMBL/GenBank/DDBJ databases">
        <title>Genomic Encyclopedia of Archaeal and Bacterial Type Strains, Phase II (KMG-II): from individual species to whole genera.</title>
        <authorList>
            <person name="Goeker M."/>
        </authorList>
    </citation>
    <scope>NUCLEOTIDE SEQUENCE [LARGE SCALE GENOMIC DNA]</scope>
    <source>
        <strain evidence="5 6">DSM 45348</strain>
    </source>
</reference>
<dbReference type="InterPro" id="IPR003148">
    <property type="entry name" value="RCK_N"/>
</dbReference>